<name>A0A2R6PJA2_9APHY</name>
<dbReference type="OrthoDB" id="16816at2759"/>
<organism evidence="1 2">
    <name type="scientific">Hermanssonia centrifuga</name>
    <dbReference type="NCBI Taxonomy" id="98765"/>
    <lineage>
        <taxon>Eukaryota</taxon>
        <taxon>Fungi</taxon>
        <taxon>Dikarya</taxon>
        <taxon>Basidiomycota</taxon>
        <taxon>Agaricomycotina</taxon>
        <taxon>Agaricomycetes</taxon>
        <taxon>Polyporales</taxon>
        <taxon>Meruliaceae</taxon>
        <taxon>Hermanssonia</taxon>
    </lineage>
</organism>
<evidence type="ECO:0000313" key="2">
    <source>
        <dbReference type="Proteomes" id="UP000186601"/>
    </source>
</evidence>
<keyword evidence="2" id="KW-1185">Reference proteome</keyword>
<dbReference type="AlphaFoldDB" id="A0A2R6PJA2"/>
<proteinExistence type="predicted"/>
<comment type="caution">
    <text evidence="1">The sequence shown here is derived from an EMBL/GenBank/DDBJ whole genome shotgun (WGS) entry which is preliminary data.</text>
</comment>
<evidence type="ECO:0000313" key="1">
    <source>
        <dbReference type="EMBL" id="PSR92218.1"/>
    </source>
</evidence>
<protein>
    <submittedName>
        <fullName evidence="1">Uncharacterized protein</fullName>
    </submittedName>
</protein>
<reference evidence="1 2" key="1">
    <citation type="submission" date="2018-02" db="EMBL/GenBank/DDBJ databases">
        <title>Genome sequence of the basidiomycete white-rot fungus Phlebia centrifuga.</title>
        <authorList>
            <person name="Granchi Z."/>
            <person name="Peng M."/>
            <person name="de Vries R.P."/>
            <person name="Hilden K."/>
            <person name="Makela M.R."/>
            <person name="Grigoriev I."/>
            <person name="Riley R."/>
        </authorList>
    </citation>
    <scope>NUCLEOTIDE SEQUENCE [LARGE SCALE GENOMIC DNA]</scope>
    <source>
        <strain evidence="1 2">FBCC195</strain>
    </source>
</reference>
<dbReference type="EMBL" id="MLYV02000479">
    <property type="protein sequence ID" value="PSR92218.1"/>
    <property type="molecule type" value="Genomic_DNA"/>
</dbReference>
<sequence length="105" mass="11725">MLRNTLCRGYHIFSSKHILRSFASVSSSSSLNPNSVGPFQVFDRKAKVLQKDRAVSKDNGETSRTVDYVRDEVADRVIERLLASSDILQVLLPDSDVHLGHQAKV</sequence>
<dbReference type="Proteomes" id="UP000186601">
    <property type="component" value="Unassembled WGS sequence"/>
</dbReference>
<dbReference type="STRING" id="98765.A0A2R6PJA2"/>
<accession>A0A2R6PJA2</accession>
<gene>
    <name evidence="1" type="ORF">PHLCEN_2v4748</name>
</gene>